<organism evidence="2 3">
    <name type="scientific">Favolaschia claudopus</name>
    <dbReference type="NCBI Taxonomy" id="2862362"/>
    <lineage>
        <taxon>Eukaryota</taxon>
        <taxon>Fungi</taxon>
        <taxon>Dikarya</taxon>
        <taxon>Basidiomycota</taxon>
        <taxon>Agaricomycotina</taxon>
        <taxon>Agaricomycetes</taxon>
        <taxon>Agaricomycetidae</taxon>
        <taxon>Agaricales</taxon>
        <taxon>Marasmiineae</taxon>
        <taxon>Mycenaceae</taxon>
        <taxon>Favolaschia</taxon>
    </lineage>
</organism>
<sequence>MSVHLPDEIISEILSPALKVPDHEFSDTSSNSPFAGRYCESSSAFLVVCKAWLRVATPLLYHVVVLRSKAQAAALDSALRKNPDLARFIKKLRIEGGFGAAMLKIIKQATNVTDLFISVNIWSSDNVSGLVRGLPLMDPTRVIMFDTPYHGTRNKNSQSLMDALKKCIEEEWKHLTVFELPFYSHYYSTSTLTTVSTSLAKASALKTVVIPAMRIYGQHPPEYLSTIAKNPSVQSIEFRQPTHPGRFGAQQLDPLPPALAHPSLRGLVKVPESSTPDITRPSTPAPSSNPQLQYSTEAVPEEIWTLILRFAMARDVEVRSSIGRSRRFWLVSKKFARLSLPFLRESLLFTSASKYDGFLSQLSDDPSLLSQVRTLYFHTSFASNLRPIIKIPLENIICLVPVSVTLKVFSDLAKHCGSTLHRLEGLHIAKASSVAQPAIFSHLKKIKSLSLGIKTPFTASNSVPSTALATLEELSLSPYDSSILPILLQMDMPALKVVNFPSGNGPLAPFLRKHGGKLRTLTVSVTTPLVVNLFETCPDLVDLTVVCGSGVPDASGFTCSAVSTPSIETIQFQTDGRFRGAERKWASFFDHLVVDTLPNLRQISLPCIRWPTTEHDIGKSHWAKWAERLLDSNVKLVDSQGVGWRRRLKR</sequence>
<accession>A0AAW0B6A6</accession>
<evidence type="ECO:0000313" key="3">
    <source>
        <dbReference type="Proteomes" id="UP001362999"/>
    </source>
</evidence>
<dbReference type="AlphaFoldDB" id="A0AAW0B6A6"/>
<keyword evidence="3" id="KW-1185">Reference proteome</keyword>
<proteinExistence type="predicted"/>
<reference evidence="2 3" key="1">
    <citation type="journal article" date="2024" name="J Genomics">
        <title>Draft genome sequencing and assembly of Favolaschia claudopus CIRM-BRFM 2984 isolated from oak limbs.</title>
        <authorList>
            <person name="Navarro D."/>
            <person name="Drula E."/>
            <person name="Chaduli D."/>
            <person name="Cazenave R."/>
            <person name="Ahrendt S."/>
            <person name="Wang J."/>
            <person name="Lipzen A."/>
            <person name="Daum C."/>
            <person name="Barry K."/>
            <person name="Grigoriev I.V."/>
            <person name="Favel A."/>
            <person name="Rosso M.N."/>
            <person name="Martin F."/>
        </authorList>
    </citation>
    <scope>NUCLEOTIDE SEQUENCE [LARGE SCALE GENOMIC DNA]</scope>
    <source>
        <strain evidence="2 3">CIRM-BRFM 2984</strain>
    </source>
</reference>
<comment type="caution">
    <text evidence="2">The sequence shown here is derived from an EMBL/GenBank/DDBJ whole genome shotgun (WGS) entry which is preliminary data.</text>
</comment>
<evidence type="ECO:0000313" key="2">
    <source>
        <dbReference type="EMBL" id="KAK7021203.1"/>
    </source>
</evidence>
<protein>
    <submittedName>
        <fullName evidence="2">F-box domain-containing protein</fullName>
    </submittedName>
</protein>
<dbReference type="Proteomes" id="UP001362999">
    <property type="component" value="Unassembled WGS sequence"/>
</dbReference>
<name>A0AAW0B6A6_9AGAR</name>
<dbReference type="Gene3D" id="3.80.10.10">
    <property type="entry name" value="Ribonuclease Inhibitor"/>
    <property type="match status" value="1"/>
</dbReference>
<dbReference type="EMBL" id="JAWWNJ010000039">
    <property type="protein sequence ID" value="KAK7021203.1"/>
    <property type="molecule type" value="Genomic_DNA"/>
</dbReference>
<feature type="region of interest" description="Disordered" evidence="1">
    <location>
        <begin position="270"/>
        <end position="292"/>
    </location>
</feature>
<feature type="compositionally biased region" description="Polar residues" evidence="1">
    <location>
        <begin position="272"/>
        <end position="292"/>
    </location>
</feature>
<gene>
    <name evidence="2" type="ORF">R3P38DRAFT_3397365</name>
</gene>
<evidence type="ECO:0000256" key="1">
    <source>
        <dbReference type="SAM" id="MobiDB-lite"/>
    </source>
</evidence>
<dbReference type="InterPro" id="IPR032675">
    <property type="entry name" value="LRR_dom_sf"/>
</dbReference>
<dbReference type="SUPFAM" id="SSF52058">
    <property type="entry name" value="L domain-like"/>
    <property type="match status" value="1"/>
</dbReference>